<evidence type="ECO:0000256" key="1">
    <source>
        <dbReference type="SAM" id="SignalP"/>
    </source>
</evidence>
<reference evidence="3" key="1">
    <citation type="submission" date="2021-05" db="EMBL/GenBank/DDBJ databases">
        <authorList>
            <person name="Pietrasiak N."/>
            <person name="Ward R."/>
            <person name="Stajich J.E."/>
            <person name="Kurbessoian T."/>
        </authorList>
    </citation>
    <scope>NUCLEOTIDE SEQUENCE</scope>
    <source>
        <strain evidence="3">UHER 2000/2452</strain>
    </source>
</reference>
<evidence type="ECO:0000313" key="3">
    <source>
        <dbReference type="EMBL" id="MBW4659308.1"/>
    </source>
</evidence>
<dbReference type="Proteomes" id="UP000757435">
    <property type="component" value="Unassembled WGS sequence"/>
</dbReference>
<evidence type="ECO:0000313" key="4">
    <source>
        <dbReference type="Proteomes" id="UP000757435"/>
    </source>
</evidence>
<dbReference type="SUPFAM" id="SSF53474">
    <property type="entry name" value="alpha/beta-Hydrolases"/>
    <property type="match status" value="1"/>
</dbReference>
<keyword evidence="3" id="KW-0378">Hydrolase</keyword>
<dbReference type="Pfam" id="PF00561">
    <property type="entry name" value="Abhydrolase_1"/>
    <property type="match status" value="1"/>
</dbReference>
<evidence type="ECO:0000259" key="2">
    <source>
        <dbReference type="Pfam" id="PF00561"/>
    </source>
</evidence>
<feature type="domain" description="AB hydrolase-1" evidence="2">
    <location>
        <begin position="177"/>
        <end position="462"/>
    </location>
</feature>
<feature type="chain" id="PRO_5036841169" evidence="1">
    <location>
        <begin position="27"/>
        <end position="503"/>
    </location>
</feature>
<dbReference type="GO" id="GO:0016787">
    <property type="term" value="F:hydrolase activity"/>
    <property type="evidence" value="ECO:0007669"/>
    <property type="project" value="UniProtKB-KW"/>
</dbReference>
<keyword evidence="1" id="KW-0732">Signal</keyword>
<feature type="signal peptide" evidence="1">
    <location>
        <begin position="1"/>
        <end position="26"/>
    </location>
</feature>
<comment type="caution">
    <text evidence="3">The sequence shown here is derived from an EMBL/GenBank/DDBJ whole genome shotgun (WGS) entry which is preliminary data.</text>
</comment>
<sequence length="503" mass="54141">MTHPLTRFIGLTALSVAVATATPALGSAPTSPAWEPADCGTFGLMPLVSALSDCGYVTVPERHSQPDGPTIQVAVVRTRSIGDAPSPDPLFIEQGGPGDTTIGIFATKGLPLLPILPRILQGRDLVFVEERGTELSRPFFACPEQTDHNLAVARDEIAPTDTQWMVACRERSLTEGINPNAFNTIENAADIYAVAEALGYDQFNYYGVSYGTLLGQYVIEQAESHQAQLRSVILDGVVTTDVDFNLASTYTLSGALRNLFAACAADAQCNAAYPNLESTFLALLDRLHQNPVPLTLTAPTAEVETTIDRDEFLLTFEPYIARSGNAPTLPKNIYQAAAGDFSWLMEDLVGSLEASGAKGMYHTVLCARSNSVQTEAATLFPAPYEQLIPIGLSESASVDRFCEILQVEPEAPFAYDNTNIPVLVLNGSYDPVTPQTYGEKVARNFETAYVYTFPGVGHGSFFAPADTPAGQCVAAIATDFLTDPQQTPDSRCLTEVKPIFVYE</sequence>
<dbReference type="Gene3D" id="3.40.50.1820">
    <property type="entry name" value="alpha/beta hydrolase"/>
    <property type="match status" value="1"/>
</dbReference>
<organism evidence="3 4">
    <name type="scientific">Drouetiella hepatica Uher 2000/2452</name>
    <dbReference type="NCBI Taxonomy" id="904376"/>
    <lineage>
        <taxon>Bacteria</taxon>
        <taxon>Bacillati</taxon>
        <taxon>Cyanobacteriota</taxon>
        <taxon>Cyanophyceae</taxon>
        <taxon>Oculatellales</taxon>
        <taxon>Oculatellaceae</taxon>
        <taxon>Drouetiella</taxon>
    </lineage>
</organism>
<reference evidence="3" key="2">
    <citation type="journal article" date="2022" name="Microbiol. Resour. Announc.">
        <title>Metagenome Sequencing to Explore Phylogenomics of Terrestrial Cyanobacteria.</title>
        <authorList>
            <person name="Ward R.D."/>
            <person name="Stajich J.E."/>
            <person name="Johansen J.R."/>
            <person name="Huntemann M."/>
            <person name="Clum A."/>
            <person name="Foster B."/>
            <person name="Foster B."/>
            <person name="Roux S."/>
            <person name="Palaniappan K."/>
            <person name="Varghese N."/>
            <person name="Mukherjee S."/>
            <person name="Reddy T.B.K."/>
            <person name="Daum C."/>
            <person name="Copeland A."/>
            <person name="Chen I.A."/>
            <person name="Ivanova N.N."/>
            <person name="Kyrpides N.C."/>
            <person name="Shapiro N."/>
            <person name="Eloe-Fadrosh E.A."/>
            <person name="Pietrasiak N."/>
        </authorList>
    </citation>
    <scope>NUCLEOTIDE SEQUENCE</scope>
    <source>
        <strain evidence="3">UHER 2000/2452</strain>
    </source>
</reference>
<name>A0A951QAP3_9CYAN</name>
<dbReference type="InterPro" id="IPR000073">
    <property type="entry name" value="AB_hydrolase_1"/>
</dbReference>
<dbReference type="InterPro" id="IPR029058">
    <property type="entry name" value="AB_hydrolase_fold"/>
</dbReference>
<gene>
    <name evidence="3" type="ORF">KME15_11580</name>
</gene>
<accession>A0A951QAP3</accession>
<dbReference type="EMBL" id="JAHHHD010000010">
    <property type="protein sequence ID" value="MBW4659308.1"/>
    <property type="molecule type" value="Genomic_DNA"/>
</dbReference>
<dbReference type="AlphaFoldDB" id="A0A951QAP3"/>
<proteinExistence type="predicted"/>
<protein>
    <submittedName>
        <fullName evidence="3">Alpha/beta hydrolase</fullName>
    </submittedName>
</protein>